<feature type="chain" id="PRO_5039887149" evidence="4">
    <location>
        <begin position="24"/>
        <end position="296"/>
    </location>
</feature>
<dbReference type="InterPro" id="IPR003591">
    <property type="entry name" value="Leu-rich_rpt_typical-subtyp"/>
</dbReference>
<feature type="signal peptide" evidence="4">
    <location>
        <begin position="1"/>
        <end position="23"/>
    </location>
</feature>
<keyword evidence="6" id="KW-1185">Reference proteome</keyword>
<dbReference type="PROSITE" id="PS51450">
    <property type="entry name" value="LRR"/>
    <property type="match status" value="1"/>
</dbReference>
<dbReference type="GO" id="GO:0005615">
    <property type="term" value="C:extracellular space"/>
    <property type="evidence" value="ECO:0007669"/>
    <property type="project" value="TreeGrafter"/>
</dbReference>
<dbReference type="PANTHER" id="PTHR24373">
    <property type="entry name" value="SLIT RELATED LEUCINE-RICH REPEAT NEURONAL PROTEIN"/>
    <property type="match status" value="1"/>
</dbReference>
<evidence type="ECO:0000256" key="2">
    <source>
        <dbReference type="ARBA" id="ARBA00022729"/>
    </source>
</evidence>
<accession>A0A9J6BC23</accession>
<keyword evidence="1" id="KW-0433">Leucine-rich repeat</keyword>
<dbReference type="SUPFAM" id="SSF52058">
    <property type="entry name" value="L domain-like"/>
    <property type="match status" value="1"/>
</dbReference>
<protein>
    <submittedName>
        <fullName evidence="5">Uncharacterized protein</fullName>
    </submittedName>
</protein>
<comment type="caution">
    <text evidence="5">The sequence shown here is derived from an EMBL/GenBank/DDBJ whole genome shotgun (WGS) entry which is preliminary data.</text>
</comment>
<sequence>MLTEKFFIALIAIVYSNSILVLSNEVQLTCVKSNTLSQFSVIIDCSLPVEEPIDLTVTSSDIDFEQIKSEENDKRIAIEIIGNENYPENMPEGLGRAIDGVEIFTYRNTSLKSLKRSDFTEMSSKLFKLFLDHNKIEEIEPETFHDLTNLFVLSLGKNKLKTLPSEMLSHAPKFSFLIIKENEITELSPELFKNSPKLKKLFASKNQISELHPELFVNNPELMIIGFRDNKIKNVPYDFRLFNSLYIADFMNNADGCDTIYNVNEFKPNFCNKECQERTIKNIDEFQIKIEEICRN</sequence>
<dbReference type="Pfam" id="PF13855">
    <property type="entry name" value="LRR_8"/>
    <property type="match status" value="1"/>
</dbReference>
<dbReference type="InterPro" id="IPR032675">
    <property type="entry name" value="LRR_dom_sf"/>
</dbReference>
<evidence type="ECO:0000256" key="4">
    <source>
        <dbReference type="SAM" id="SignalP"/>
    </source>
</evidence>
<name>A0A9J6BC23_POLVA</name>
<dbReference type="InterPro" id="IPR050328">
    <property type="entry name" value="Dev_Immune_Receptor"/>
</dbReference>
<dbReference type="InterPro" id="IPR001611">
    <property type="entry name" value="Leu-rich_rpt"/>
</dbReference>
<dbReference type="EMBL" id="JADBJN010000004">
    <property type="protein sequence ID" value="KAG5667134.1"/>
    <property type="molecule type" value="Genomic_DNA"/>
</dbReference>
<gene>
    <name evidence="5" type="ORF">PVAND_015132</name>
</gene>
<reference evidence="5" key="1">
    <citation type="submission" date="2021-03" db="EMBL/GenBank/DDBJ databases">
        <title>Chromosome level genome of the anhydrobiotic midge Polypedilum vanderplanki.</title>
        <authorList>
            <person name="Yoshida Y."/>
            <person name="Kikawada T."/>
            <person name="Gusev O."/>
        </authorList>
    </citation>
    <scope>NUCLEOTIDE SEQUENCE</scope>
    <source>
        <strain evidence="5">NIAS01</strain>
        <tissue evidence="5">Whole body or cell culture</tissue>
    </source>
</reference>
<organism evidence="5 6">
    <name type="scientific">Polypedilum vanderplanki</name>
    <name type="common">Sleeping chironomid midge</name>
    <dbReference type="NCBI Taxonomy" id="319348"/>
    <lineage>
        <taxon>Eukaryota</taxon>
        <taxon>Metazoa</taxon>
        <taxon>Ecdysozoa</taxon>
        <taxon>Arthropoda</taxon>
        <taxon>Hexapoda</taxon>
        <taxon>Insecta</taxon>
        <taxon>Pterygota</taxon>
        <taxon>Neoptera</taxon>
        <taxon>Endopterygota</taxon>
        <taxon>Diptera</taxon>
        <taxon>Nematocera</taxon>
        <taxon>Chironomoidea</taxon>
        <taxon>Chironomidae</taxon>
        <taxon>Chironominae</taxon>
        <taxon>Polypedilum</taxon>
        <taxon>Polypedilum</taxon>
    </lineage>
</organism>
<evidence type="ECO:0000256" key="1">
    <source>
        <dbReference type="ARBA" id="ARBA00022614"/>
    </source>
</evidence>
<keyword evidence="3" id="KW-0677">Repeat</keyword>
<dbReference type="Gene3D" id="3.80.10.10">
    <property type="entry name" value="Ribonuclease Inhibitor"/>
    <property type="match status" value="1"/>
</dbReference>
<evidence type="ECO:0000313" key="6">
    <source>
        <dbReference type="Proteomes" id="UP001107558"/>
    </source>
</evidence>
<dbReference type="SMART" id="SM00369">
    <property type="entry name" value="LRR_TYP"/>
    <property type="match status" value="3"/>
</dbReference>
<dbReference type="PANTHER" id="PTHR24373:SF398">
    <property type="entry name" value="LEUCINE-RICH REPEAT-CONTAINING G-PROTEIN COUPLED RECEPTOR 6"/>
    <property type="match status" value="1"/>
</dbReference>
<dbReference type="OrthoDB" id="694479at2759"/>
<dbReference type="Proteomes" id="UP001107558">
    <property type="component" value="Chromosome 4"/>
</dbReference>
<proteinExistence type="predicted"/>
<evidence type="ECO:0000256" key="3">
    <source>
        <dbReference type="ARBA" id="ARBA00022737"/>
    </source>
</evidence>
<evidence type="ECO:0000313" key="5">
    <source>
        <dbReference type="EMBL" id="KAG5667134.1"/>
    </source>
</evidence>
<dbReference type="GO" id="GO:0031012">
    <property type="term" value="C:extracellular matrix"/>
    <property type="evidence" value="ECO:0007669"/>
    <property type="project" value="TreeGrafter"/>
</dbReference>
<keyword evidence="2 4" id="KW-0732">Signal</keyword>
<dbReference type="AlphaFoldDB" id="A0A9J6BC23"/>